<dbReference type="InterPro" id="IPR016169">
    <property type="entry name" value="FAD-bd_PCMH_sub2"/>
</dbReference>
<keyword evidence="3 9" id="KW-0812">Transmembrane</keyword>
<dbReference type="InterPro" id="IPR002550">
    <property type="entry name" value="CNNM"/>
</dbReference>
<dbReference type="InterPro" id="IPR005170">
    <property type="entry name" value="Transptr-assoc_dom"/>
</dbReference>
<keyword evidence="12" id="KW-1185">Reference proteome</keyword>
<dbReference type="GO" id="GO:0005886">
    <property type="term" value="C:plasma membrane"/>
    <property type="evidence" value="ECO:0007669"/>
    <property type="project" value="UniProtKB-SubCell"/>
</dbReference>
<evidence type="ECO:0000256" key="4">
    <source>
        <dbReference type="ARBA" id="ARBA00022737"/>
    </source>
</evidence>
<gene>
    <name evidence="11" type="ORF">HF682_17170</name>
</gene>
<keyword evidence="7 9" id="KW-0472">Membrane</keyword>
<proteinExistence type="predicted"/>
<evidence type="ECO:0000256" key="3">
    <source>
        <dbReference type="ARBA" id="ARBA00022692"/>
    </source>
</evidence>
<evidence type="ECO:0000256" key="7">
    <source>
        <dbReference type="ARBA" id="ARBA00023136"/>
    </source>
</evidence>
<dbReference type="InterPro" id="IPR051676">
    <property type="entry name" value="UPF0053_domain"/>
</dbReference>
<evidence type="ECO:0000256" key="5">
    <source>
        <dbReference type="ARBA" id="ARBA00022989"/>
    </source>
</evidence>
<evidence type="ECO:0000313" key="12">
    <source>
        <dbReference type="Proteomes" id="UP000587991"/>
    </source>
</evidence>
<dbReference type="InterPro" id="IPR044751">
    <property type="entry name" value="Ion_transp-like_CBS"/>
</dbReference>
<dbReference type="Gene3D" id="3.10.580.10">
    <property type="entry name" value="CBS-domain"/>
    <property type="match status" value="1"/>
</dbReference>
<evidence type="ECO:0000256" key="8">
    <source>
        <dbReference type="PROSITE-ProRule" id="PRU00703"/>
    </source>
</evidence>
<feature type="domain" description="CBS" evidence="10">
    <location>
        <begin position="272"/>
        <end position="328"/>
    </location>
</feature>
<protein>
    <submittedName>
        <fullName evidence="11">DUF21 domain-containing protein</fullName>
    </submittedName>
</protein>
<dbReference type="AlphaFoldDB" id="A0A847SAY8"/>
<dbReference type="RefSeq" id="WP_168878571.1">
    <property type="nucleotide sequence ID" value="NZ_JABAIM010000005.1"/>
</dbReference>
<accession>A0A847SAY8</accession>
<evidence type="ECO:0000256" key="1">
    <source>
        <dbReference type="ARBA" id="ARBA00004651"/>
    </source>
</evidence>
<dbReference type="CDD" id="cd04590">
    <property type="entry name" value="CBS_pair_CorC_HlyC_assoc"/>
    <property type="match status" value="1"/>
</dbReference>
<dbReference type="InterPro" id="IPR036318">
    <property type="entry name" value="FAD-bd_PCMH-like_sf"/>
</dbReference>
<dbReference type="PROSITE" id="PS51371">
    <property type="entry name" value="CBS"/>
    <property type="match status" value="1"/>
</dbReference>
<dbReference type="PANTHER" id="PTHR43099:SF5">
    <property type="entry name" value="HLYC_CORC FAMILY TRANSPORTER"/>
    <property type="match status" value="1"/>
</dbReference>
<feature type="transmembrane region" description="Helical" evidence="9">
    <location>
        <begin position="62"/>
        <end position="85"/>
    </location>
</feature>
<evidence type="ECO:0000256" key="2">
    <source>
        <dbReference type="ARBA" id="ARBA00022475"/>
    </source>
</evidence>
<dbReference type="Gene3D" id="3.30.465.10">
    <property type="match status" value="1"/>
</dbReference>
<dbReference type="InterPro" id="IPR046342">
    <property type="entry name" value="CBS_dom_sf"/>
</dbReference>
<keyword evidence="2" id="KW-1003">Cell membrane</keyword>
<dbReference type="EMBL" id="JABAIM010000005">
    <property type="protein sequence ID" value="NLR76903.1"/>
    <property type="molecule type" value="Genomic_DNA"/>
</dbReference>
<evidence type="ECO:0000256" key="9">
    <source>
        <dbReference type="SAM" id="Phobius"/>
    </source>
</evidence>
<evidence type="ECO:0000259" key="10">
    <source>
        <dbReference type="PROSITE" id="PS51371"/>
    </source>
</evidence>
<dbReference type="PANTHER" id="PTHR43099">
    <property type="entry name" value="UPF0053 PROTEIN YRKA"/>
    <property type="match status" value="1"/>
</dbReference>
<feature type="transmembrane region" description="Helical" evidence="9">
    <location>
        <begin position="92"/>
        <end position="112"/>
    </location>
</feature>
<evidence type="ECO:0000256" key="6">
    <source>
        <dbReference type="ARBA" id="ARBA00023122"/>
    </source>
</evidence>
<dbReference type="Pfam" id="PF03471">
    <property type="entry name" value="CorC_HlyC"/>
    <property type="match status" value="1"/>
</dbReference>
<dbReference type="Proteomes" id="UP000587991">
    <property type="component" value="Unassembled WGS sequence"/>
</dbReference>
<dbReference type="Pfam" id="PF00571">
    <property type="entry name" value="CBS"/>
    <property type="match status" value="1"/>
</dbReference>
<keyword evidence="4" id="KW-0677">Repeat</keyword>
<organism evidence="11 12">
    <name type="scientific">Leeia aquatica</name>
    <dbReference type="NCBI Taxonomy" id="2725557"/>
    <lineage>
        <taxon>Bacteria</taxon>
        <taxon>Pseudomonadati</taxon>
        <taxon>Pseudomonadota</taxon>
        <taxon>Betaproteobacteria</taxon>
        <taxon>Neisseriales</taxon>
        <taxon>Leeiaceae</taxon>
        <taxon>Leeia</taxon>
    </lineage>
</organism>
<name>A0A847SAY8_9NEIS</name>
<dbReference type="InterPro" id="IPR000644">
    <property type="entry name" value="CBS_dom"/>
</dbReference>
<comment type="caution">
    <text evidence="11">The sequence shown here is derived from an EMBL/GenBank/DDBJ whole genome shotgun (WGS) entry which is preliminary data.</text>
</comment>
<reference evidence="11 12" key="1">
    <citation type="submission" date="2020-04" db="EMBL/GenBank/DDBJ databases">
        <title>Draft genome of Leeia sp. IMCC25680.</title>
        <authorList>
            <person name="Song J."/>
            <person name="Cho J.-C."/>
        </authorList>
    </citation>
    <scope>NUCLEOTIDE SEQUENCE [LARGE SCALE GENOMIC DNA]</scope>
    <source>
        <strain evidence="11 12">IMCC25680</strain>
    </source>
</reference>
<dbReference type="SUPFAM" id="SSF56176">
    <property type="entry name" value="FAD-binding/transporter-associated domain-like"/>
    <property type="match status" value="1"/>
</dbReference>
<evidence type="ECO:0000313" key="11">
    <source>
        <dbReference type="EMBL" id="NLR76903.1"/>
    </source>
</evidence>
<comment type="subcellular location">
    <subcellularLocation>
        <location evidence="1">Cell membrane</location>
        <topology evidence="1">Multi-pass membrane protein</topology>
    </subcellularLocation>
</comment>
<feature type="transmembrane region" description="Helical" evidence="9">
    <location>
        <begin position="118"/>
        <end position="138"/>
    </location>
</feature>
<dbReference type="SUPFAM" id="SSF54631">
    <property type="entry name" value="CBS-domain pair"/>
    <property type="match status" value="1"/>
</dbReference>
<dbReference type="GO" id="GO:0050660">
    <property type="term" value="F:flavin adenine dinucleotide binding"/>
    <property type="evidence" value="ECO:0007669"/>
    <property type="project" value="InterPro"/>
</dbReference>
<dbReference type="Pfam" id="PF01595">
    <property type="entry name" value="CNNM"/>
    <property type="match status" value="1"/>
</dbReference>
<keyword evidence="6 8" id="KW-0129">CBS domain</keyword>
<keyword evidence="5 9" id="KW-1133">Transmembrane helix</keyword>
<dbReference type="SMART" id="SM01091">
    <property type="entry name" value="CorC_HlyC"/>
    <property type="match status" value="1"/>
</dbReference>
<sequence>MDDIPSYRLLWLTLGLLAGCGLLAAAEFSLLSVNRLLLRQHVQNKHWGARLALRLLQQPEQLLATLLLCRIALYLSLAGFATLWAVDHFTELALPAMLLTWACCLLAIVAVSELAPRLAALLPAPALAYACSYLLYVLRVICLPLSQGLQWSIRQLLRPLAHARPQDDHDALRLLLGESPHLFQAQHRTLLLNLLDLSSRTVDDIMTPRQHMERFDLSQPAGQGWHHLAMARHTLLPAYQGDDEQISGILHARKALSLRQRDDSPLATLQPLIRPPLFIPSGTPLLTQLREFQRQRQRMGLVVDEYGEIQGLLTLTDILGEVLGELPSEGRNQAGWQAAESGSVLADGACLLRDLQQQCGLPLPLDGPKTLNGLILQQLEGLPEVGTCLRLGEVIIEVISMQERGVKRARLSHRVSQASNT</sequence>